<proteinExistence type="predicted"/>
<dbReference type="EMBL" id="JBBKAI010000002">
    <property type="protein sequence ID" value="MEJ8661005.1"/>
    <property type="molecule type" value="Genomic_DNA"/>
</dbReference>
<comment type="caution">
    <text evidence="1">The sequence shown here is derived from an EMBL/GenBank/DDBJ whole genome shotgun (WGS) entry which is preliminary data.</text>
</comment>
<sequence>MTSETAPPDRVPLPTSPTDHFAMRFSSTPRGARLARRLAGQRLDAWGIPYDCDTHHTLTLIVAELAANAVRHGRVPGRDFQLSLARDSTTVRIEVTDTRTEGVPVVASPADLGDTGRGLLLVEHLADRWDWHPRREGPGKTVWAEYVLPAGGRPVAEPSRPSFTADPRTTYRTVTAGRRIDAAVTLDP</sequence>
<gene>
    <name evidence="1" type="ORF">WKI58_31590</name>
</gene>
<reference evidence="1" key="1">
    <citation type="submission" date="2024-03" db="EMBL/GenBank/DDBJ databases">
        <title>Novel Streptomyces species of biotechnological and ecological value are a feature of Machair soil.</title>
        <authorList>
            <person name="Prole J.R."/>
            <person name="Goodfellow M."/>
            <person name="Allenby N."/>
            <person name="Ward A.C."/>
        </authorList>
    </citation>
    <scope>NUCLEOTIDE SEQUENCE</scope>
    <source>
        <strain evidence="1">MS1.AVA.4</strain>
    </source>
</reference>
<keyword evidence="1" id="KW-0547">Nucleotide-binding</keyword>
<keyword evidence="2" id="KW-1185">Reference proteome</keyword>
<evidence type="ECO:0000313" key="2">
    <source>
        <dbReference type="Proteomes" id="UP001375539"/>
    </source>
</evidence>
<dbReference type="Proteomes" id="UP001375539">
    <property type="component" value="Unassembled WGS sequence"/>
</dbReference>
<name>A0ACC6QRS9_9ACTN</name>
<organism evidence="1 2">
    <name type="scientific">Streptomyces pratisoli</name>
    <dbReference type="NCBI Taxonomy" id="3139917"/>
    <lineage>
        <taxon>Bacteria</taxon>
        <taxon>Bacillati</taxon>
        <taxon>Actinomycetota</taxon>
        <taxon>Actinomycetes</taxon>
        <taxon>Kitasatosporales</taxon>
        <taxon>Streptomycetaceae</taxon>
        <taxon>Streptomyces</taxon>
    </lineage>
</organism>
<keyword evidence="1" id="KW-0067">ATP-binding</keyword>
<protein>
    <submittedName>
        <fullName evidence="1">ATP-binding protein</fullName>
    </submittedName>
</protein>
<accession>A0ACC6QRS9</accession>
<evidence type="ECO:0000313" key="1">
    <source>
        <dbReference type="EMBL" id="MEJ8661005.1"/>
    </source>
</evidence>